<reference evidence="2 3" key="1">
    <citation type="journal article" date="2014" name="BMC Genomics">
        <title>Comparison of environmental and isolate Sulfobacillus genomes reveals diverse carbon, sulfur, nitrogen, and hydrogen metabolisms.</title>
        <authorList>
            <person name="Justice N.B."/>
            <person name="Norman A."/>
            <person name="Brown C.T."/>
            <person name="Singh A."/>
            <person name="Thomas B.C."/>
            <person name="Banfield J.F."/>
        </authorList>
    </citation>
    <scope>NUCLEOTIDE SEQUENCE [LARGE SCALE GENOMIC DNA]</scope>
    <source>
        <strain evidence="2">AMDSBA5</strain>
    </source>
</reference>
<evidence type="ECO:0000313" key="3">
    <source>
        <dbReference type="Proteomes" id="UP000242705"/>
    </source>
</evidence>
<feature type="transmembrane region" description="Helical" evidence="1">
    <location>
        <begin position="12"/>
        <end position="34"/>
    </location>
</feature>
<evidence type="ECO:0000256" key="1">
    <source>
        <dbReference type="SAM" id="Phobius"/>
    </source>
</evidence>
<keyword evidence="1" id="KW-1133">Transmembrane helix</keyword>
<gene>
    <name evidence="2" type="ORF">C7B47_05660</name>
</gene>
<comment type="caution">
    <text evidence="2">The sequence shown here is derived from an EMBL/GenBank/DDBJ whole genome shotgun (WGS) entry which is preliminary data.</text>
</comment>
<dbReference type="AlphaFoldDB" id="A0A2T2X117"/>
<feature type="transmembrane region" description="Helical" evidence="1">
    <location>
        <begin position="40"/>
        <end position="60"/>
    </location>
</feature>
<evidence type="ECO:0000313" key="2">
    <source>
        <dbReference type="EMBL" id="PSR28190.1"/>
    </source>
</evidence>
<keyword evidence="1" id="KW-0472">Membrane</keyword>
<keyword evidence="1" id="KW-0812">Transmembrane</keyword>
<dbReference type="EMBL" id="PXYX01000007">
    <property type="protein sequence ID" value="PSR28190.1"/>
    <property type="molecule type" value="Genomic_DNA"/>
</dbReference>
<name>A0A2T2X117_SULTH</name>
<accession>A0A2T2X117</accession>
<protein>
    <submittedName>
        <fullName evidence="2">Uncharacterized protein</fullName>
    </submittedName>
</protein>
<organism evidence="2 3">
    <name type="scientific">Sulfobacillus thermosulfidooxidans</name>
    <dbReference type="NCBI Taxonomy" id="28034"/>
    <lineage>
        <taxon>Bacteria</taxon>
        <taxon>Bacillati</taxon>
        <taxon>Bacillota</taxon>
        <taxon>Clostridia</taxon>
        <taxon>Eubacteriales</taxon>
        <taxon>Clostridiales Family XVII. Incertae Sedis</taxon>
        <taxon>Sulfobacillus</taxon>
    </lineage>
</organism>
<dbReference type="Proteomes" id="UP000242705">
    <property type="component" value="Unassembled WGS sequence"/>
</dbReference>
<proteinExistence type="predicted"/>
<sequence length="65" mass="7496">MSKYRSSRLIRWSASSAIALMGTAAWGLTGRYGFTWLPRWEFWLGLASVFLIGAWGLWYLSTHRP</sequence>